<evidence type="ECO:0000256" key="3">
    <source>
        <dbReference type="ARBA" id="ARBA00023239"/>
    </source>
</evidence>
<dbReference type="KEGG" id="ccn:H924_01700"/>
<name>M1UJ25_9CORY</name>
<dbReference type="PIRSF" id="PIRSF001357">
    <property type="entry name" value="DeoC"/>
    <property type="match status" value="1"/>
</dbReference>
<dbReference type="GO" id="GO:0009264">
    <property type="term" value="P:deoxyribonucleotide catabolic process"/>
    <property type="evidence" value="ECO:0007669"/>
    <property type="project" value="UniProtKB-UniRule"/>
</dbReference>
<dbReference type="CDD" id="cd00959">
    <property type="entry name" value="DeoC"/>
    <property type="match status" value="1"/>
</dbReference>
<dbReference type="GO" id="GO:0006018">
    <property type="term" value="P:2-deoxyribose 1-phosphate catabolic process"/>
    <property type="evidence" value="ECO:0007669"/>
    <property type="project" value="UniProtKB-UniRule"/>
</dbReference>
<feature type="active site" description="Schiff-base intermediate with acetaldehyde" evidence="6">
    <location>
        <position position="156"/>
    </location>
</feature>
<dbReference type="InterPro" id="IPR028581">
    <property type="entry name" value="DeoC_typeI"/>
</dbReference>
<keyword evidence="8" id="KW-1185">Reference proteome</keyword>
<evidence type="ECO:0000313" key="8">
    <source>
        <dbReference type="Proteomes" id="UP000011760"/>
    </source>
</evidence>
<dbReference type="Proteomes" id="UP000011760">
    <property type="component" value="Chromosome"/>
</dbReference>
<dbReference type="HAMAP" id="MF_00114">
    <property type="entry name" value="DeoC_type1"/>
    <property type="match status" value="1"/>
</dbReference>
<comment type="similarity">
    <text evidence="1 6">Belongs to the DeoC/FbaB aldolase family. DeoC type 1 subfamily.</text>
</comment>
<dbReference type="PANTHER" id="PTHR10889">
    <property type="entry name" value="DEOXYRIBOSE-PHOSPHATE ALDOLASE"/>
    <property type="match status" value="1"/>
</dbReference>
<dbReference type="SMART" id="SM01133">
    <property type="entry name" value="DeoC"/>
    <property type="match status" value="1"/>
</dbReference>
<dbReference type="GO" id="GO:0005737">
    <property type="term" value="C:cytoplasm"/>
    <property type="evidence" value="ECO:0007669"/>
    <property type="project" value="UniProtKB-SubCell"/>
</dbReference>
<comment type="pathway">
    <text evidence="6">Carbohydrate degradation; 2-deoxy-D-ribose 1-phosphate degradation; D-glyceraldehyde 3-phosphate and acetaldehyde from 2-deoxy-alpha-D-ribose 1-phosphate: step 2/2.</text>
</comment>
<dbReference type="STRING" id="1121353.H924_01700"/>
<evidence type="ECO:0000256" key="5">
    <source>
        <dbReference type="ARBA" id="ARBA00048791"/>
    </source>
</evidence>
<dbReference type="EC" id="4.1.2.4" evidence="6"/>
<organism evidence="7 8">
    <name type="scientific">Corynebacterium callunae DSM 20147</name>
    <dbReference type="NCBI Taxonomy" id="1121353"/>
    <lineage>
        <taxon>Bacteria</taxon>
        <taxon>Bacillati</taxon>
        <taxon>Actinomycetota</taxon>
        <taxon>Actinomycetes</taxon>
        <taxon>Mycobacteriales</taxon>
        <taxon>Corynebacteriaceae</taxon>
        <taxon>Corynebacterium</taxon>
    </lineage>
</organism>
<dbReference type="eggNOG" id="COG0274">
    <property type="taxonomic scope" value="Bacteria"/>
</dbReference>
<dbReference type="NCBIfam" id="TIGR00126">
    <property type="entry name" value="deoC"/>
    <property type="match status" value="1"/>
</dbReference>
<dbReference type="EMBL" id="CP004354">
    <property type="protein sequence ID" value="AGG65794.1"/>
    <property type="molecule type" value="Genomic_DNA"/>
</dbReference>
<comment type="catalytic activity">
    <reaction evidence="5 6">
        <text>2-deoxy-D-ribose 5-phosphate = D-glyceraldehyde 3-phosphate + acetaldehyde</text>
        <dbReference type="Rhea" id="RHEA:12821"/>
        <dbReference type="ChEBI" id="CHEBI:15343"/>
        <dbReference type="ChEBI" id="CHEBI:59776"/>
        <dbReference type="ChEBI" id="CHEBI:62877"/>
        <dbReference type="EC" id="4.1.2.4"/>
    </reaction>
</comment>
<evidence type="ECO:0000256" key="1">
    <source>
        <dbReference type="ARBA" id="ARBA00010936"/>
    </source>
</evidence>
<dbReference type="PATRIC" id="fig|1121353.3.peg.354"/>
<proteinExistence type="inferred from homology"/>
<evidence type="ECO:0000256" key="6">
    <source>
        <dbReference type="HAMAP-Rule" id="MF_00114"/>
    </source>
</evidence>
<sequence length="220" mass="22342">MTISRAQMATLLDYTLLGPEVTKVELAVFIEEAIELGVGAICVPNNMVNLTKKAQEAGITVATVAGFPHGKTPALVKGAEARLAVQNGASEIDVVLDIANVKAADPNVLLSEIVAIREAVPSPIVLKLILETAVLSPAAIAVAVRAARAAGADFVKTSTGFHPAGGATLEAVRAMAAAGEGKIGIKASGGIRTWEDAVAFVEAGATRIGTSQAAAILREG</sequence>
<dbReference type="Pfam" id="PF01791">
    <property type="entry name" value="DeoC"/>
    <property type="match status" value="1"/>
</dbReference>
<comment type="function">
    <text evidence="6">Catalyzes a reversible aldol reaction between acetaldehyde and D-glyceraldehyde 3-phosphate to generate 2-deoxy-D-ribose 5-phosphate.</text>
</comment>
<keyword evidence="3 6" id="KW-0456">Lyase</keyword>
<keyword evidence="4 6" id="KW-0704">Schiff base</keyword>
<gene>
    <name evidence="6" type="primary">deoC</name>
    <name evidence="7" type="ORF">H924_01700</name>
</gene>
<dbReference type="UniPathway" id="UPA00002">
    <property type="reaction ID" value="UER00468"/>
</dbReference>
<evidence type="ECO:0000256" key="2">
    <source>
        <dbReference type="ARBA" id="ARBA00022490"/>
    </source>
</evidence>
<accession>M1UJ25</accession>
<evidence type="ECO:0000256" key="4">
    <source>
        <dbReference type="ARBA" id="ARBA00023270"/>
    </source>
</evidence>
<dbReference type="SUPFAM" id="SSF51569">
    <property type="entry name" value="Aldolase"/>
    <property type="match status" value="1"/>
</dbReference>
<reference evidence="7 8" key="1">
    <citation type="submission" date="2013-02" db="EMBL/GenBank/DDBJ databases">
        <title>The complete genome sequence of Corynebacterium callunae DSM 20147.</title>
        <authorList>
            <person name="Ruckert C."/>
            <person name="Albersmeier A."/>
            <person name="Kalinowski J."/>
        </authorList>
    </citation>
    <scope>NUCLEOTIDE SEQUENCE [LARGE SCALE GENOMIC DNA]</scope>
    <source>
        <strain evidence="7 8">DSM 20147</strain>
    </source>
</reference>
<dbReference type="AlphaFoldDB" id="M1UJ25"/>
<feature type="active site" description="Proton donor/acceptor" evidence="6">
    <location>
        <position position="186"/>
    </location>
</feature>
<comment type="subcellular location">
    <subcellularLocation>
        <location evidence="6">Cytoplasm</location>
    </subcellularLocation>
</comment>
<dbReference type="GO" id="GO:0004139">
    <property type="term" value="F:deoxyribose-phosphate aldolase activity"/>
    <property type="evidence" value="ECO:0007669"/>
    <property type="project" value="UniProtKB-UniRule"/>
</dbReference>
<keyword evidence="2 6" id="KW-0963">Cytoplasm</keyword>
<dbReference type="InterPro" id="IPR011343">
    <property type="entry name" value="DeoC"/>
</dbReference>
<feature type="active site" description="Proton donor/acceptor" evidence="6">
    <location>
        <position position="93"/>
    </location>
</feature>
<dbReference type="InterPro" id="IPR013785">
    <property type="entry name" value="Aldolase_TIM"/>
</dbReference>
<dbReference type="OrthoDB" id="6579831at2"/>
<dbReference type="PANTHER" id="PTHR10889:SF1">
    <property type="entry name" value="DEOXYRIBOSE-PHOSPHATE ALDOLASE"/>
    <property type="match status" value="1"/>
</dbReference>
<dbReference type="Gene3D" id="3.20.20.70">
    <property type="entry name" value="Aldolase class I"/>
    <property type="match status" value="1"/>
</dbReference>
<dbReference type="HOGENOM" id="CLU_053595_0_0_11"/>
<protein>
    <recommendedName>
        <fullName evidence="6">Deoxyribose-phosphate aldolase</fullName>
        <shortName evidence="6">DERA</shortName>
        <ecNumber evidence="6">4.1.2.4</ecNumber>
    </recommendedName>
    <alternativeName>
        <fullName evidence="6">2-deoxy-D-ribose 5-phosphate aldolase</fullName>
    </alternativeName>
    <alternativeName>
        <fullName evidence="6">Phosphodeoxyriboaldolase</fullName>
        <shortName evidence="6">Deoxyriboaldolase</shortName>
    </alternativeName>
</protein>
<evidence type="ECO:0000313" key="7">
    <source>
        <dbReference type="EMBL" id="AGG65794.1"/>
    </source>
</evidence>
<dbReference type="GO" id="GO:0016052">
    <property type="term" value="P:carbohydrate catabolic process"/>
    <property type="evidence" value="ECO:0007669"/>
    <property type="project" value="TreeGrafter"/>
</dbReference>
<dbReference type="InterPro" id="IPR002915">
    <property type="entry name" value="DeoC/FbaB/LacD_aldolase"/>
</dbReference>
<dbReference type="RefSeq" id="WP_015650248.1">
    <property type="nucleotide sequence ID" value="NC_020506.1"/>
</dbReference>